<evidence type="ECO:0000256" key="5">
    <source>
        <dbReference type="ARBA" id="ARBA00012313"/>
    </source>
</evidence>
<organism evidence="26 27">
    <name type="scientific">Hordeum vulgare subsp. vulgare</name>
    <name type="common">Domesticated barley</name>
    <dbReference type="NCBI Taxonomy" id="112509"/>
    <lineage>
        <taxon>Eukaryota</taxon>
        <taxon>Viridiplantae</taxon>
        <taxon>Streptophyta</taxon>
        <taxon>Embryophyta</taxon>
        <taxon>Tracheophyta</taxon>
        <taxon>Spermatophyta</taxon>
        <taxon>Magnoliopsida</taxon>
        <taxon>Liliopsida</taxon>
        <taxon>Poales</taxon>
        <taxon>Poaceae</taxon>
        <taxon>BOP clade</taxon>
        <taxon>Pooideae</taxon>
        <taxon>Triticodae</taxon>
        <taxon>Triticeae</taxon>
        <taxon>Hordeinae</taxon>
        <taxon>Hordeum</taxon>
    </lineage>
</organism>
<evidence type="ECO:0000256" key="20">
    <source>
        <dbReference type="PIRSR" id="PIRSR600823-3"/>
    </source>
</evidence>
<feature type="site" description="Transition state stabilizer" evidence="21">
    <location>
        <position position="271"/>
    </location>
</feature>
<dbReference type="GO" id="GO:0009505">
    <property type="term" value="C:plant-type cell wall"/>
    <property type="evidence" value="ECO:0000318"/>
    <property type="project" value="GO_Central"/>
</dbReference>
<keyword evidence="14 22" id="KW-1015">Disulfide bond</keyword>
<evidence type="ECO:0000256" key="21">
    <source>
        <dbReference type="PIRSR" id="PIRSR600823-4"/>
    </source>
</evidence>
<feature type="compositionally biased region" description="Pro residues" evidence="23">
    <location>
        <begin position="202"/>
        <end position="215"/>
    </location>
</feature>
<feature type="disulfide bond" evidence="22">
    <location>
        <begin position="330"/>
        <end position="523"/>
    </location>
</feature>
<evidence type="ECO:0000256" key="3">
    <source>
        <dbReference type="ARBA" id="ARBA00004613"/>
    </source>
</evidence>
<gene>
    <name evidence="26" type="primary">LOC123429615</name>
</gene>
<evidence type="ECO:0000256" key="13">
    <source>
        <dbReference type="ARBA" id="ARBA00023004"/>
    </source>
</evidence>
<dbReference type="EC" id="1.11.1.7" evidence="5"/>
<sequence length="527" mass="54707">MPKLAAALALLALLGSVACQGDNGSPAVSPAYSPSSGPASPGTISYPPAASPSKTIPSPIVLSPSPSPLARPPSLDLGSPSQSPLVYPPSVSQPAFPPSGSSRAPSASSPEYLPSPSQSVSSQTPSTHSPDPSPPTNSPASSPSPMSPSTIAYPPSPSPSQPTYPPSPSPAAYTPSPSPINPRQPDPPSPSPSPASYISSPSPSPSPDSPGPAAYPPFSNSPSNSPSPSSPVSGLSVGHYSYSCPNAEAIVREAVKNATDKNRGTGAGLIRLFFHDCFVRGCDASVLLNTTGSDEPTELKGQPNKTLRGFEVIDAAKAALEAACPGVVSCADVLAFAGRDASFFLTNGTAYFPMPAGRYDGRVSFSKETTLNLPAPFSTLKDLNESFHAKGLSLEEMVILSGAHSVGRSSCSSFYDRLPANSSDMDPEFASSLRKQCSSNDPTAMQDFKTPDDLDRQYYQNVVNHRVLFGSDAALMGSNETARMVLDNAYVSGLWERKFAAAMVKMGGVGVKTRADGEIRKKCWIIN</sequence>
<feature type="binding site" evidence="20">
    <location>
        <position position="298"/>
    </location>
    <ligand>
        <name>Ca(2+)</name>
        <dbReference type="ChEBI" id="CHEBI:29108"/>
        <label>1</label>
    </ligand>
</feature>
<feature type="compositionally biased region" description="Low complexity" evidence="23">
    <location>
        <begin position="138"/>
        <end position="153"/>
    </location>
</feature>
<dbReference type="InterPro" id="IPR000823">
    <property type="entry name" value="Peroxidase_pln"/>
</dbReference>
<dbReference type="Gene3D" id="1.10.420.10">
    <property type="entry name" value="Peroxidase, domain 2"/>
    <property type="match status" value="1"/>
</dbReference>
<proteinExistence type="inferred from homology"/>
<keyword evidence="10 24" id="KW-0732">Signal</keyword>
<comment type="catalytic activity">
    <reaction evidence="1">
        <text>2 a phenolic donor + H2O2 = 2 a phenolic radical donor + 2 H2O</text>
        <dbReference type="Rhea" id="RHEA:56136"/>
        <dbReference type="ChEBI" id="CHEBI:15377"/>
        <dbReference type="ChEBI" id="CHEBI:16240"/>
        <dbReference type="ChEBI" id="CHEBI:139520"/>
        <dbReference type="ChEBI" id="CHEBI:139521"/>
        <dbReference type="EC" id="1.11.1.7"/>
    </reaction>
</comment>
<dbReference type="GO" id="GO:0006979">
    <property type="term" value="P:response to oxidative stress"/>
    <property type="evidence" value="ECO:0007669"/>
    <property type="project" value="InterPro"/>
</dbReference>
<dbReference type="PROSITE" id="PS00436">
    <property type="entry name" value="PEROXIDASE_2"/>
    <property type="match status" value="1"/>
</dbReference>
<keyword evidence="11 20" id="KW-0106">Calcium</keyword>
<feature type="signal peptide" evidence="24">
    <location>
        <begin position="1"/>
        <end position="19"/>
    </location>
</feature>
<dbReference type="SMR" id="A0A8I6WLD6"/>
<feature type="binding site" evidence="20">
    <location>
        <position position="276"/>
    </location>
    <ligand>
        <name>Ca(2+)</name>
        <dbReference type="ChEBI" id="CHEBI:29108"/>
        <label>1</label>
    </ligand>
</feature>
<comment type="cofactor">
    <cofactor evidence="20">
        <name>heme b</name>
        <dbReference type="ChEBI" id="CHEBI:60344"/>
    </cofactor>
    <text evidence="20">Binds 1 heme b (iron(II)-protoporphyrin IX) group per subunit.</text>
</comment>
<dbReference type="InterPro" id="IPR010255">
    <property type="entry name" value="Haem_peroxidase_sf"/>
</dbReference>
<feature type="domain" description="Plant heme peroxidase family profile" evidence="25">
    <location>
        <begin position="234"/>
        <end position="527"/>
    </location>
</feature>
<feature type="binding site" evidence="20">
    <location>
        <position position="455"/>
    </location>
    <ligand>
        <name>Ca(2+)</name>
        <dbReference type="ChEBI" id="CHEBI:29108"/>
        <label>2</label>
    </ligand>
</feature>
<dbReference type="GO" id="GO:0004601">
    <property type="term" value="F:peroxidase activity"/>
    <property type="evidence" value="ECO:0000318"/>
    <property type="project" value="GO_Central"/>
</dbReference>
<evidence type="ECO:0000256" key="15">
    <source>
        <dbReference type="ARBA" id="ARBA00023180"/>
    </source>
</evidence>
<comment type="similarity">
    <text evidence="4">Belongs to the peroxidase family. Ascorbate peroxidase subfamily.</text>
</comment>
<keyword evidence="17" id="KW-0376">Hydrogen peroxide</keyword>
<dbReference type="PRINTS" id="PR00461">
    <property type="entry name" value="PLPEROXIDASE"/>
</dbReference>
<evidence type="ECO:0000256" key="4">
    <source>
        <dbReference type="ARBA" id="ARBA00006873"/>
    </source>
</evidence>
<feature type="compositionally biased region" description="Pro residues" evidence="23">
    <location>
        <begin position="154"/>
        <end position="169"/>
    </location>
</feature>
<keyword evidence="15" id="KW-0325">Glycoprotein</keyword>
<feature type="binding site" evidence="20">
    <location>
        <position position="285"/>
    </location>
    <ligand>
        <name>Ca(2+)</name>
        <dbReference type="ChEBI" id="CHEBI:29108"/>
        <label>1</label>
    </ligand>
</feature>
<dbReference type="GeneID" id="123429615"/>
<feature type="chain" id="PRO_5035256270" description="peroxidase" evidence="24">
    <location>
        <begin position="20"/>
        <end position="527"/>
    </location>
</feature>
<accession>A0A8I6WLD6</accession>
<keyword evidence="9 20" id="KW-0479">Metal-binding</keyword>
<dbReference type="PANTHER" id="PTHR31235">
    <property type="entry name" value="PEROXIDASE 25-RELATED"/>
    <property type="match status" value="1"/>
</dbReference>
<dbReference type="GO" id="GO:0046872">
    <property type="term" value="F:metal ion binding"/>
    <property type="evidence" value="ECO:0007669"/>
    <property type="project" value="UniProtKB-KW"/>
</dbReference>
<evidence type="ECO:0000256" key="11">
    <source>
        <dbReference type="ARBA" id="ARBA00022837"/>
    </source>
</evidence>
<evidence type="ECO:0000256" key="9">
    <source>
        <dbReference type="ARBA" id="ARBA00022723"/>
    </source>
</evidence>
<evidence type="ECO:0000256" key="8">
    <source>
        <dbReference type="ARBA" id="ARBA00022617"/>
    </source>
</evidence>
<dbReference type="FunFam" id="1.10.420.10:FF:000006">
    <property type="entry name" value="Peroxidase"/>
    <property type="match status" value="1"/>
</dbReference>
<dbReference type="Gramene" id="HORVU.MOREX.r3.2HG0120420.1">
    <property type="protein sequence ID" value="HORVU.MOREX.r3.2HG0120420.1"/>
    <property type="gene ID" value="HORVU.MOREX.r3.2HG0120420"/>
</dbReference>
<feature type="compositionally biased region" description="Low complexity" evidence="23">
    <location>
        <begin position="24"/>
        <end position="42"/>
    </location>
</feature>
<dbReference type="PRINTS" id="PR00458">
    <property type="entry name" value="PEROXIDASE"/>
</dbReference>
<dbReference type="GO" id="GO:0020037">
    <property type="term" value="F:heme binding"/>
    <property type="evidence" value="ECO:0007669"/>
    <property type="project" value="InterPro"/>
</dbReference>
<evidence type="ECO:0000256" key="22">
    <source>
        <dbReference type="PIRSR" id="PIRSR600823-5"/>
    </source>
</evidence>
<dbReference type="CDD" id="cd00693">
    <property type="entry name" value="secretory_peroxidase"/>
    <property type="match status" value="1"/>
</dbReference>
<feature type="region of interest" description="Disordered" evidence="23">
    <location>
        <begin position="23"/>
        <end position="235"/>
    </location>
</feature>
<keyword evidence="7" id="KW-0575">Peroxidase</keyword>
<feature type="disulfide bond" evidence="22">
    <location>
        <begin position="277"/>
        <end position="282"/>
    </location>
</feature>
<dbReference type="PROSITE" id="PS50873">
    <property type="entry name" value="PEROXIDASE_4"/>
    <property type="match status" value="1"/>
</dbReference>
<reference evidence="26" key="3">
    <citation type="submission" date="2022-01" db="UniProtKB">
        <authorList>
            <consortium name="EnsemblPlants"/>
        </authorList>
    </citation>
    <scope>IDENTIFICATION</scope>
    <source>
        <strain evidence="26">subsp. vulgare</strain>
    </source>
</reference>
<dbReference type="GO" id="GO:0042744">
    <property type="term" value="P:hydrogen peroxide catabolic process"/>
    <property type="evidence" value="ECO:0007669"/>
    <property type="project" value="UniProtKB-KW"/>
</dbReference>
<evidence type="ECO:0000256" key="12">
    <source>
        <dbReference type="ARBA" id="ARBA00023002"/>
    </source>
</evidence>
<feature type="binding site" description="axial binding residue" evidence="20">
    <location>
        <position position="404"/>
    </location>
    <ligand>
        <name>heme b</name>
        <dbReference type="ChEBI" id="CHEBI:60344"/>
    </ligand>
    <ligandPart>
        <name>Fe</name>
        <dbReference type="ChEBI" id="CHEBI:18248"/>
    </ligandPart>
</feature>
<keyword evidence="16" id="KW-0873">Pyrrolidone carboxylic acid</keyword>
<evidence type="ECO:0000256" key="18">
    <source>
        <dbReference type="PIRSR" id="PIRSR600823-1"/>
    </source>
</evidence>
<evidence type="ECO:0000256" key="2">
    <source>
        <dbReference type="ARBA" id="ARBA00002322"/>
    </source>
</evidence>
<dbReference type="GO" id="GO:0006950">
    <property type="term" value="P:response to stress"/>
    <property type="evidence" value="ECO:0000318"/>
    <property type="project" value="GO_Central"/>
</dbReference>
<feature type="binding site" evidence="20">
    <location>
        <position position="283"/>
    </location>
    <ligand>
        <name>Ca(2+)</name>
        <dbReference type="ChEBI" id="CHEBI:29108"/>
        <label>1</label>
    </ligand>
</feature>
<reference evidence="26" key="2">
    <citation type="submission" date="2020-10" db="EMBL/GenBank/DDBJ databases">
        <authorList>
            <person name="Scholz U."/>
            <person name="Mascher M."/>
            <person name="Fiebig A."/>
        </authorList>
    </citation>
    <scope>NUCLEOTIDE SEQUENCE [LARGE SCALE GENOMIC DNA]</scope>
    <source>
        <strain evidence="26">cv. Morex</strain>
    </source>
</reference>
<comment type="function">
    <text evidence="2">Removal of H(2)O(2), oxidation of toxic reductants, biosynthesis and degradation of lignin, suberization, auxin catabolism, response to environmental stresses such as wounding, pathogen attack and oxidative stress. These functions might be dependent on each isozyme/isoform in each plant tissue.</text>
</comment>
<dbReference type="RefSeq" id="XP_044969573.1">
    <property type="nucleotide sequence ID" value="XM_045113638.1"/>
</dbReference>
<keyword evidence="8" id="KW-0349">Heme</keyword>
<evidence type="ECO:0000256" key="23">
    <source>
        <dbReference type="SAM" id="MobiDB-lite"/>
    </source>
</evidence>
<evidence type="ECO:0000256" key="17">
    <source>
        <dbReference type="ARBA" id="ARBA00023324"/>
    </source>
</evidence>
<evidence type="ECO:0000256" key="1">
    <source>
        <dbReference type="ARBA" id="ARBA00000189"/>
    </source>
</evidence>
<evidence type="ECO:0000259" key="25">
    <source>
        <dbReference type="PROSITE" id="PS50873"/>
    </source>
</evidence>
<feature type="binding site" evidence="20">
    <location>
        <position position="281"/>
    </location>
    <ligand>
        <name>Ca(2+)</name>
        <dbReference type="ChEBI" id="CHEBI:29108"/>
        <label>1</label>
    </ligand>
</feature>
<dbReference type="PROSITE" id="PS00435">
    <property type="entry name" value="PEROXIDASE_1"/>
    <property type="match status" value="1"/>
</dbReference>
<keyword evidence="13 20" id="KW-0408">Iron</keyword>
<protein>
    <recommendedName>
        <fullName evidence="5">peroxidase</fullName>
        <ecNumber evidence="5">1.11.1.7</ecNumber>
    </recommendedName>
</protein>
<evidence type="ECO:0000256" key="6">
    <source>
        <dbReference type="ARBA" id="ARBA00022525"/>
    </source>
</evidence>
<evidence type="ECO:0000256" key="16">
    <source>
        <dbReference type="ARBA" id="ARBA00023283"/>
    </source>
</evidence>
<keyword evidence="27" id="KW-1185">Reference proteome</keyword>
<evidence type="ECO:0000313" key="26">
    <source>
        <dbReference type="EnsemblPlants" id="HORVU.MOREX.r3.2HG0120420.1"/>
    </source>
</evidence>
<dbReference type="InterPro" id="IPR019794">
    <property type="entry name" value="Peroxidases_AS"/>
</dbReference>
<dbReference type="AlphaFoldDB" id="A0A8I6WLD6"/>
<evidence type="ECO:0000256" key="7">
    <source>
        <dbReference type="ARBA" id="ARBA00022559"/>
    </source>
</evidence>
<evidence type="ECO:0000256" key="24">
    <source>
        <dbReference type="SAM" id="SignalP"/>
    </source>
</evidence>
<feature type="binding site" evidence="20">
    <location>
        <position position="447"/>
    </location>
    <ligand>
        <name>Ca(2+)</name>
        <dbReference type="ChEBI" id="CHEBI:29108"/>
        <label>2</label>
    </ligand>
</feature>
<dbReference type="Gene3D" id="1.10.520.10">
    <property type="match status" value="1"/>
</dbReference>
<dbReference type="PROSITE" id="PS51257">
    <property type="entry name" value="PROKAR_LIPOPROTEIN"/>
    <property type="match status" value="1"/>
</dbReference>
<feature type="binding site" evidence="20">
    <location>
        <position position="450"/>
    </location>
    <ligand>
        <name>Ca(2+)</name>
        <dbReference type="ChEBI" id="CHEBI:29108"/>
        <label>2</label>
    </ligand>
</feature>
<dbReference type="GO" id="GO:0140825">
    <property type="term" value="F:lactoperoxidase activity"/>
    <property type="evidence" value="ECO:0007669"/>
    <property type="project" value="UniProtKB-EC"/>
</dbReference>
<name>A0A8I6WLD6_HORVV</name>
<evidence type="ECO:0000256" key="19">
    <source>
        <dbReference type="PIRSR" id="PIRSR600823-2"/>
    </source>
</evidence>
<dbReference type="Gramene" id="HORVU.MOREX.r2.2HG0099200.1">
    <property type="protein sequence ID" value="HORVU.MOREX.r2.2HG0099200.1"/>
    <property type="gene ID" value="HORVU.MOREX.r2.2HG0099200"/>
</dbReference>
<feature type="binding site" evidence="19">
    <location>
        <position position="374"/>
    </location>
    <ligand>
        <name>substrate</name>
    </ligand>
</feature>
<comment type="subcellular location">
    <subcellularLocation>
        <location evidence="3">Secreted</location>
    </subcellularLocation>
</comment>
<dbReference type="EnsemblPlants" id="HORVU.MOREX.r3.2HG0120420.1">
    <property type="protein sequence ID" value="HORVU.MOREX.r3.2HG0120420.1"/>
    <property type="gene ID" value="HORVU.MOREX.r3.2HG0120420"/>
</dbReference>
<dbReference type="Proteomes" id="UP000011116">
    <property type="component" value="Chromosome 2H"/>
</dbReference>
<reference evidence="27" key="1">
    <citation type="journal article" date="2012" name="Nature">
        <title>A physical, genetic and functional sequence assembly of the barley genome.</title>
        <authorList>
            <consortium name="The International Barley Genome Sequencing Consortium"/>
            <person name="Mayer K.F."/>
            <person name="Waugh R."/>
            <person name="Brown J.W."/>
            <person name="Schulman A."/>
            <person name="Langridge P."/>
            <person name="Platzer M."/>
            <person name="Fincher G.B."/>
            <person name="Muehlbauer G.J."/>
            <person name="Sato K."/>
            <person name="Close T.J."/>
            <person name="Wise R.P."/>
            <person name="Stein N."/>
        </authorList>
    </citation>
    <scope>NUCLEOTIDE SEQUENCE [LARGE SCALE GENOMIC DNA]</scope>
    <source>
        <strain evidence="27">cv. Morex</strain>
    </source>
</reference>
<feature type="compositionally biased region" description="Pro residues" evidence="23">
    <location>
        <begin position="176"/>
        <end position="193"/>
    </location>
</feature>
<dbReference type="OrthoDB" id="681544at2759"/>
<evidence type="ECO:0000256" key="14">
    <source>
        <dbReference type="ARBA" id="ARBA00023157"/>
    </source>
</evidence>
<feature type="compositionally biased region" description="Low complexity" evidence="23">
    <location>
        <begin position="98"/>
        <end position="130"/>
    </location>
</feature>
<dbReference type="InterPro" id="IPR002016">
    <property type="entry name" value="Haem_peroxidase"/>
</dbReference>
<dbReference type="InterPro" id="IPR033905">
    <property type="entry name" value="Secretory_peroxidase"/>
</dbReference>
<dbReference type="GO" id="GO:0005576">
    <property type="term" value="C:extracellular region"/>
    <property type="evidence" value="ECO:0007669"/>
    <property type="project" value="UniProtKB-SubCell"/>
</dbReference>
<dbReference type="InterPro" id="IPR019793">
    <property type="entry name" value="Peroxidases_heam-ligand_BS"/>
</dbReference>
<dbReference type="KEGG" id="hvg:123429615"/>
<evidence type="ECO:0000256" key="10">
    <source>
        <dbReference type="ARBA" id="ARBA00022729"/>
    </source>
</evidence>
<comment type="cofactor">
    <cofactor evidence="20">
        <name>Ca(2+)</name>
        <dbReference type="ChEBI" id="CHEBI:29108"/>
    </cofactor>
    <text evidence="20">Binds 2 calcium ions per subunit.</text>
</comment>
<dbReference type="FunFam" id="1.10.520.10:FF:000006">
    <property type="entry name" value="Peroxidase"/>
    <property type="match status" value="1"/>
</dbReference>
<feature type="disulfide bond" evidence="22">
    <location>
        <begin position="244"/>
        <end position="324"/>
    </location>
</feature>
<dbReference type="SUPFAM" id="SSF48113">
    <property type="entry name" value="Heme-dependent peroxidases"/>
    <property type="match status" value="1"/>
</dbReference>
<keyword evidence="12" id="KW-0560">Oxidoreductase</keyword>
<dbReference type="Pfam" id="PF00141">
    <property type="entry name" value="peroxidase"/>
    <property type="match status" value="1"/>
</dbReference>
<feature type="compositionally biased region" description="Low complexity" evidence="23">
    <location>
        <begin position="216"/>
        <end position="233"/>
    </location>
</feature>
<feature type="disulfide bond" evidence="22">
    <location>
        <begin position="411"/>
        <end position="437"/>
    </location>
</feature>
<keyword evidence="6" id="KW-0964">Secreted</keyword>
<feature type="active site" description="Proton acceptor" evidence="18">
    <location>
        <position position="275"/>
    </location>
</feature>
<evidence type="ECO:0000313" key="27">
    <source>
        <dbReference type="Proteomes" id="UP000011116"/>
    </source>
</evidence>
<feature type="binding site" evidence="20">
    <location>
        <position position="279"/>
    </location>
    <ligand>
        <name>Ca(2+)</name>
        <dbReference type="ChEBI" id="CHEBI:29108"/>
        <label>1</label>
    </ligand>
</feature>